<evidence type="ECO:0000313" key="3">
    <source>
        <dbReference type="Proteomes" id="UP000823941"/>
    </source>
</evidence>
<organism evidence="2 3">
    <name type="scientific">Plutella xylostella</name>
    <name type="common">Diamondback moth</name>
    <name type="synonym">Plutella maculipennis</name>
    <dbReference type="NCBI Taxonomy" id="51655"/>
    <lineage>
        <taxon>Eukaryota</taxon>
        <taxon>Metazoa</taxon>
        <taxon>Ecdysozoa</taxon>
        <taxon>Arthropoda</taxon>
        <taxon>Hexapoda</taxon>
        <taxon>Insecta</taxon>
        <taxon>Pterygota</taxon>
        <taxon>Neoptera</taxon>
        <taxon>Endopterygota</taxon>
        <taxon>Lepidoptera</taxon>
        <taxon>Glossata</taxon>
        <taxon>Ditrysia</taxon>
        <taxon>Yponomeutoidea</taxon>
        <taxon>Plutellidae</taxon>
        <taxon>Plutella</taxon>
    </lineage>
</organism>
<evidence type="ECO:0000313" key="2">
    <source>
        <dbReference type="EMBL" id="KAG7308419.1"/>
    </source>
</evidence>
<dbReference type="EMBL" id="JAHIBW010000008">
    <property type="protein sequence ID" value="KAG7308419.1"/>
    <property type="molecule type" value="Genomic_DNA"/>
</dbReference>
<keyword evidence="1" id="KW-0472">Membrane</keyword>
<feature type="transmembrane region" description="Helical" evidence="1">
    <location>
        <begin position="74"/>
        <end position="95"/>
    </location>
</feature>
<keyword evidence="1" id="KW-0812">Transmembrane</keyword>
<accession>A0ABQ7QTP7</accession>
<dbReference type="Proteomes" id="UP000823941">
    <property type="component" value="Chromosome 8"/>
</dbReference>
<comment type="caution">
    <text evidence="2">The sequence shown here is derived from an EMBL/GenBank/DDBJ whole genome shotgun (WGS) entry which is preliminary data.</text>
</comment>
<keyword evidence="1" id="KW-1133">Transmembrane helix</keyword>
<gene>
    <name evidence="2" type="ORF">JYU34_005619</name>
</gene>
<name>A0ABQ7QTP7_PLUXY</name>
<evidence type="ECO:0000256" key="1">
    <source>
        <dbReference type="SAM" id="Phobius"/>
    </source>
</evidence>
<proteinExistence type="predicted"/>
<sequence length="106" mass="11867">MEGFSKALASTFYPLTPSEGLREYQKYQIVGNEHLHSTLQYLETENMADEKVLLKEVVVLASVKQEVWVSRRTLAVGILILTMVLVASPVLILLLRHTVTTIQVGV</sequence>
<reference evidence="2 3" key="1">
    <citation type="submission" date="2021-06" db="EMBL/GenBank/DDBJ databases">
        <title>A haploid diamondback moth (Plutella xylostella L.) genome assembly resolves 31 chromosomes and identifies a diamide resistance mutation.</title>
        <authorList>
            <person name="Ward C.M."/>
            <person name="Perry K.D."/>
            <person name="Baker G."/>
            <person name="Powis K."/>
            <person name="Heckel D.G."/>
            <person name="Baxter S.W."/>
        </authorList>
    </citation>
    <scope>NUCLEOTIDE SEQUENCE [LARGE SCALE GENOMIC DNA]</scope>
    <source>
        <strain evidence="2 3">LV</strain>
        <tissue evidence="2">Single pupa</tissue>
    </source>
</reference>
<protein>
    <submittedName>
        <fullName evidence="2">Uncharacterized protein</fullName>
    </submittedName>
</protein>
<keyword evidence="3" id="KW-1185">Reference proteome</keyword>